<proteinExistence type="predicted"/>
<dbReference type="Proteomes" id="UP000319103">
    <property type="component" value="Unassembled WGS sequence"/>
</dbReference>
<evidence type="ECO:0000313" key="2">
    <source>
        <dbReference type="Proteomes" id="UP000319103"/>
    </source>
</evidence>
<sequence>MYSVLVFPREAVARDVARELSDAGCRLVAVRASEGEGLWDVASLAVYPVPEEGPELLVPLVQHEKRGLAALARSRGGALLTHLYSSAGGVPAFSRKGLVHEDATARIALPDPLPGPRPLPPRAPQWEGLYFGNPGTEIREAVAVAKRMYGTPAAAPHLLEFLMDDASPEGLEEDGEGTREFLADLVRMAHHMPTRDDGAVLIIPYLAELARSQALSPGARASLLHVLLGFASELDAAIAGFADWSAMGGRVELRYFTRLRDAVVAQVPRLVPLWERESDAARLVLVALAAFCPAQTASLVRPRLADIPAPQGTDRADALALAAALLGEDTDALDTALRQMATWDDAIAEQLESPHTPRPQAARTALAACVRRDLPVAVKLP</sequence>
<reference evidence="1 2" key="1">
    <citation type="submission" date="2019-06" db="EMBL/GenBank/DDBJ databases">
        <title>Description of Kitasatospora acidophila sp. nov. isolated from pine grove soil, and reclassification of Streptomyces novaecaesareae to Kitasatospora novaeceasareae comb. nov.</title>
        <authorList>
            <person name="Kim M.J."/>
        </authorList>
    </citation>
    <scope>NUCLEOTIDE SEQUENCE [LARGE SCALE GENOMIC DNA]</scope>
    <source>
        <strain evidence="1 2">MMS16-CNU292</strain>
    </source>
</reference>
<dbReference type="AlphaFoldDB" id="A0A540W0I1"/>
<dbReference type="OrthoDB" id="292843at2"/>
<protein>
    <submittedName>
        <fullName evidence="1">Uncharacterized protein</fullName>
    </submittedName>
</protein>
<organism evidence="1 2">
    <name type="scientific">Kitasatospora acidiphila</name>
    <dbReference type="NCBI Taxonomy" id="2567942"/>
    <lineage>
        <taxon>Bacteria</taxon>
        <taxon>Bacillati</taxon>
        <taxon>Actinomycetota</taxon>
        <taxon>Actinomycetes</taxon>
        <taxon>Kitasatosporales</taxon>
        <taxon>Streptomycetaceae</taxon>
        <taxon>Kitasatospora</taxon>
    </lineage>
</organism>
<dbReference type="EMBL" id="VIGB01000003">
    <property type="protein sequence ID" value="TQF02520.1"/>
    <property type="molecule type" value="Genomic_DNA"/>
</dbReference>
<name>A0A540W0I1_9ACTN</name>
<evidence type="ECO:0000313" key="1">
    <source>
        <dbReference type="EMBL" id="TQF02520.1"/>
    </source>
</evidence>
<accession>A0A540W0I1</accession>
<keyword evidence="2" id="KW-1185">Reference proteome</keyword>
<dbReference type="RefSeq" id="WP_141633212.1">
    <property type="nucleotide sequence ID" value="NZ_VIGB01000003.1"/>
</dbReference>
<comment type="caution">
    <text evidence="1">The sequence shown here is derived from an EMBL/GenBank/DDBJ whole genome shotgun (WGS) entry which is preliminary data.</text>
</comment>
<gene>
    <name evidence="1" type="ORF">E6W39_09835</name>
</gene>